<keyword evidence="3" id="KW-1185">Reference proteome</keyword>
<feature type="compositionally biased region" description="Polar residues" evidence="1">
    <location>
        <begin position="84"/>
        <end position="99"/>
    </location>
</feature>
<dbReference type="EMBL" id="BMAT01007946">
    <property type="protein sequence ID" value="GFR74841.1"/>
    <property type="molecule type" value="Genomic_DNA"/>
</dbReference>
<dbReference type="AlphaFoldDB" id="A0AAV4FR57"/>
<protein>
    <submittedName>
        <fullName evidence="2">Uncharacterized protein</fullName>
    </submittedName>
</protein>
<reference evidence="2 3" key="1">
    <citation type="journal article" date="2021" name="Elife">
        <title>Chloroplast acquisition without the gene transfer in kleptoplastic sea slugs, Plakobranchus ocellatus.</title>
        <authorList>
            <person name="Maeda T."/>
            <person name="Takahashi S."/>
            <person name="Yoshida T."/>
            <person name="Shimamura S."/>
            <person name="Takaki Y."/>
            <person name="Nagai Y."/>
            <person name="Toyoda A."/>
            <person name="Suzuki Y."/>
            <person name="Arimoto A."/>
            <person name="Ishii H."/>
            <person name="Satoh N."/>
            <person name="Nishiyama T."/>
            <person name="Hasebe M."/>
            <person name="Maruyama T."/>
            <person name="Minagawa J."/>
            <person name="Obokata J."/>
            <person name="Shigenobu S."/>
        </authorList>
    </citation>
    <scope>NUCLEOTIDE SEQUENCE [LARGE SCALE GENOMIC DNA]</scope>
</reference>
<comment type="caution">
    <text evidence="2">The sequence shown here is derived from an EMBL/GenBank/DDBJ whole genome shotgun (WGS) entry which is preliminary data.</text>
</comment>
<name>A0AAV4FR57_9GAST</name>
<feature type="region of interest" description="Disordered" evidence="1">
    <location>
        <begin position="79"/>
        <end position="99"/>
    </location>
</feature>
<sequence>MPRHRKCSVSQSSISEIVTNYACLRTGSNLLENKFGLVLFTSQRILVGNTHLGLQYNRYILAPVGEACNLHSRTDQSLTERNRLSNAPEQQKSIAVSSG</sequence>
<dbReference type="Proteomes" id="UP000762676">
    <property type="component" value="Unassembled WGS sequence"/>
</dbReference>
<evidence type="ECO:0000313" key="2">
    <source>
        <dbReference type="EMBL" id="GFR74841.1"/>
    </source>
</evidence>
<organism evidence="2 3">
    <name type="scientific">Elysia marginata</name>
    <dbReference type="NCBI Taxonomy" id="1093978"/>
    <lineage>
        <taxon>Eukaryota</taxon>
        <taxon>Metazoa</taxon>
        <taxon>Spiralia</taxon>
        <taxon>Lophotrochozoa</taxon>
        <taxon>Mollusca</taxon>
        <taxon>Gastropoda</taxon>
        <taxon>Heterobranchia</taxon>
        <taxon>Euthyneura</taxon>
        <taxon>Panpulmonata</taxon>
        <taxon>Sacoglossa</taxon>
        <taxon>Placobranchoidea</taxon>
        <taxon>Plakobranchidae</taxon>
        <taxon>Elysia</taxon>
    </lineage>
</organism>
<evidence type="ECO:0000256" key="1">
    <source>
        <dbReference type="SAM" id="MobiDB-lite"/>
    </source>
</evidence>
<proteinExistence type="predicted"/>
<gene>
    <name evidence="2" type="ORF">ElyMa_003903600</name>
</gene>
<accession>A0AAV4FR57</accession>
<evidence type="ECO:0000313" key="3">
    <source>
        <dbReference type="Proteomes" id="UP000762676"/>
    </source>
</evidence>